<dbReference type="AlphaFoldDB" id="N2B0I8"/>
<accession>N2B0I8</accession>
<keyword evidence="5" id="KW-1185">Reference proteome</keyword>
<evidence type="ECO:0000313" key="5">
    <source>
        <dbReference type="Proteomes" id="UP000012589"/>
    </source>
</evidence>
<dbReference type="Pfam" id="PF12804">
    <property type="entry name" value="NTP_transf_3"/>
    <property type="match status" value="1"/>
</dbReference>
<dbReference type="PANTHER" id="PTHR43584">
    <property type="entry name" value="NUCLEOTIDYL TRANSFERASE"/>
    <property type="match status" value="1"/>
</dbReference>
<name>N2B0I8_9FIRM</name>
<dbReference type="eggNOG" id="COG1213">
    <property type="taxonomic scope" value="Bacteria"/>
</dbReference>
<reference evidence="4 5" key="1">
    <citation type="journal article" date="2014" name="Genome Announc.">
        <title>Draft genome sequences of the altered schaedler flora, a defined bacterial community from gnotobiotic mice.</title>
        <authorList>
            <person name="Wannemuehler M.J."/>
            <person name="Overstreet A.M."/>
            <person name="Ward D.V."/>
            <person name="Phillips G.J."/>
        </authorList>
    </citation>
    <scope>NUCLEOTIDE SEQUENCE [LARGE SCALE GENOMIC DNA]</scope>
    <source>
        <strain evidence="4 5">ASF492</strain>
    </source>
</reference>
<evidence type="ECO:0000256" key="1">
    <source>
        <dbReference type="ARBA" id="ARBA00022679"/>
    </source>
</evidence>
<dbReference type="PANTHER" id="PTHR43584:SF8">
    <property type="entry name" value="N-ACETYLMURAMATE ALPHA-1-PHOSPHATE URIDYLYLTRANSFERASE"/>
    <property type="match status" value="1"/>
</dbReference>
<dbReference type="STRING" id="1235802.C823_01182"/>
<dbReference type="EMBL" id="AQFT01000038">
    <property type="protein sequence ID" value="EMZ33901.1"/>
    <property type="molecule type" value="Genomic_DNA"/>
</dbReference>
<dbReference type="Gene3D" id="3.90.550.10">
    <property type="entry name" value="Spore Coat Polysaccharide Biosynthesis Protein SpsA, Chain A"/>
    <property type="match status" value="1"/>
</dbReference>
<proteinExistence type="predicted"/>
<feature type="domain" description="MobA-like NTP transferase" evidence="3">
    <location>
        <begin position="3"/>
        <end position="127"/>
    </location>
</feature>
<evidence type="ECO:0000256" key="2">
    <source>
        <dbReference type="ARBA" id="ARBA00022695"/>
    </source>
</evidence>
<organism evidence="4 5">
    <name type="scientific">Eubacterium plexicaudatum ASF492</name>
    <dbReference type="NCBI Taxonomy" id="1235802"/>
    <lineage>
        <taxon>Bacteria</taxon>
        <taxon>Bacillati</taxon>
        <taxon>Bacillota</taxon>
        <taxon>Clostridia</taxon>
        <taxon>Eubacteriales</taxon>
        <taxon>Eubacteriaceae</taxon>
        <taxon>Eubacterium</taxon>
    </lineage>
</organism>
<dbReference type="GO" id="GO:0016779">
    <property type="term" value="F:nucleotidyltransferase activity"/>
    <property type="evidence" value="ECO:0007669"/>
    <property type="project" value="UniProtKB-KW"/>
</dbReference>
<dbReference type="SUPFAM" id="SSF53448">
    <property type="entry name" value="Nucleotide-diphospho-sugar transferases"/>
    <property type="match status" value="1"/>
</dbReference>
<dbReference type="InterPro" id="IPR025877">
    <property type="entry name" value="MobA-like_NTP_Trfase"/>
</dbReference>
<evidence type="ECO:0000259" key="3">
    <source>
        <dbReference type="Pfam" id="PF12804"/>
    </source>
</evidence>
<keyword evidence="1" id="KW-0808">Transferase</keyword>
<evidence type="ECO:0000313" key="4">
    <source>
        <dbReference type="EMBL" id="EMZ33901.1"/>
    </source>
</evidence>
<comment type="caution">
    <text evidence="4">The sequence shown here is derived from an EMBL/GenBank/DDBJ whole genome shotgun (WGS) entry which is preliminary data.</text>
</comment>
<gene>
    <name evidence="4" type="ORF">C823_01182</name>
</gene>
<dbReference type="CDD" id="cd02523">
    <property type="entry name" value="PC_cytidylyltransferase"/>
    <property type="match status" value="1"/>
</dbReference>
<sequence length="260" mass="30041">MRVIILAAGQGTRLRPLTDDRPKCMVEVNGKSILERQLDTMYSCGVREEDITIVSGYRNEVLTERFQNTGIHVIVNEAFETTNMVCSLMCARELMKAEEDVIVSYGDIIYDADVFRKILAAQDSMSVIVDDGWYEYWSDRCENPLDDAETLMYDENHHLLEIGQKTTELEKVQSQYIGLMRFRGVGLRAMLDLSAEAERRSAHGEKLWRTDRTYQKMYMTDLLQGLIDEGYKLRAVHIQRGWFEIDDCDDLKVVEGQLNE</sequence>
<keyword evidence="2" id="KW-0548">Nucleotidyltransferase</keyword>
<dbReference type="HOGENOM" id="CLU_029499_5_1_9"/>
<dbReference type="InterPro" id="IPR050065">
    <property type="entry name" value="GlmU-like"/>
</dbReference>
<dbReference type="PATRIC" id="fig|1235802.3.peg.1265"/>
<dbReference type="InterPro" id="IPR029044">
    <property type="entry name" value="Nucleotide-diphossugar_trans"/>
</dbReference>
<dbReference type="Proteomes" id="UP000012589">
    <property type="component" value="Unassembled WGS sequence"/>
</dbReference>
<protein>
    <recommendedName>
        <fullName evidence="3">MobA-like NTP transferase domain-containing protein</fullName>
    </recommendedName>
</protein>